<reference evidence="1" key="1">
    <citation type="submission" date="2022-11" db="EMBL/GenBank/DDBJ databases">
        <title>beta-Carotene-producing bacterium, Jeongeuplla avenae sp. nov., alleviates the salt stress of Arabidopsis seedlings.</title>
        <authorList>
            <person name="Jiang L."/>
            <person name="Lee J."/>
        </authorList>
    </citation>
    <scope>NUCLEOTIDE SEQUENCE</scope>
    <source>
        <strain evidence="1">DY_R2A_6</strain>
    </source>
</reference>
<evidence type="ECO:0000313" key="1">
    <source>
        <dbReference type="EMBL" id="WAJ28543.1"/>
    </source>
</evidence>
<proteinExistence type="predicted"/>
<sequence>MDDMNTQLRPTGAELTDIDWKTLGALAEDGHGTIPEGADLERLDELGLVTRVGITWGLTAAGRARLTAEA</sequence>
<dbReference type="Proteomes" id="UP001163223">
    <property type="component" value="Chromosome"/>
</dbReference>
<keyword evidence="2" id="KW-1185">Reference proteome</keyword>
<gene>
    <name evidence="1" type="ORF">OXU80_27715</name>
</gene>
<name>A0ACD4NP28_9HYPH</name>
<dbReference type="EMBL" id="CP113520">
    <property type="protein sequence ID" value="WAJ28543.1"/>
    <property type="molecule type" value="Genomic_DNA"/>
</dbReference>
<accession>A0ACD4NP28</accession>
<evidence type="ECO:0000313" key="2">
    <source>
        <dbReference type="Proteomes" id="UP001163223"/>
    </source>
</evidence>
<organism evidence="1 2">
    <name type="scientific">Antarcticirhabdus aurantiaca</name>
    <dbReference type="NCBI Taxonomy" id="2606717"/>
    <lineage>
        <taxon>Bacteria</taxon>
        <taxon>Pseudomonadati</taxon>
        <taxon>Pseudomonadota</taxon>
        <taxon>Alphaproteobacteria</taxon>
        <taxon>Hyphomicrobiales</taxon>
        <taxon>Aurantimonadaceae</taxon>
        <taxon>Antarcticirhabdus</taxon>
    </lineage>
</organism>
<protein>
    <submittedName>
        <fullName evidence="1">Uncharacterized protein</fullName>
    </submittedName>
</protein>